<dbReference type="InterPro" id="IPR051455">
    <property type="entry name" value="Bact_solute-bind_prot3"/>
</dbReference>
<dbReference type="Pfam" id="PF00497">
    <property type="entry name" value="SBP_bac_3"/>
    <property type="match status" value="1"/>
</dbReference>
<evidence type="ECO:0000259" key="5">
    <source>
        <dbReference type="SMART" id="SM00062"/>
    </source>
</evidence>
<reference evidence="7 8" key="1">
    <citation type="journal article" date="2015" name="Genome Announc.">
        <title>Expanding the biotechnology potential of lactobacilli through comparative genomics of 213 strains and associated genera.</title>
        <authorList>
            <person name="Sun Z."/>
            <person name="Harris H.M."/>
            <person name="McCann A."/>
            <person name="Guo C."/>
            <person name="Argimon S."/>
            <person name="Zhang W."/>
            <person name="Yang X."/>
            <person name="Jeffery I.B."/>
            <person name="Cooney J.C."/>
            <person name="Kagawa T.F."/>
            <person name="Liu W."/>
            <person name="Song Y."/>
            <person name="Salvetti E."/>
            <person name="Wrobel A."/>
            <person name="Rasinkangas P."/>
            <person name="Parkhill J."/>
            <person name="Rea M.C."/>
            <person name="O'Sullivan O."/>
            <person name="Ritari J."/>
            <person name="Douillard F.P."/>
            <person name="Paul Ross R."/>
            <person name="Yang R."/>
            <person name="Briner A.E."/>
            <person name="Felis G.E."/>
            <person name="de Vos W.M."/>
            <person name="Barrangou R."/>
            <person name="Klaenhammer T.R."/>
            <person name="Caufield P.W."/>
            <person name="Cui Y."/>
            <person name="Zhang H."/>
            <person name="O'Toole P.W."/>
        </authorList>
    </citation>
    <scope>NUCLEOTIDE SEQUENCE [LARGE SCALE GENOMIC DNA]</scope>
    <source>
        <strain evidence="7 8">DSM 15354</strain>
    </source>
</reference>
<evidence type="ECO:0000313" key="8">
    <source>
        <dbReference type="Proteomes" id="UP000051931"/>
    </source>
</evidence>
<dbReference type="OrthoDB" id="115856at2"/>
<sequence length="275" mass="30118">MKNFYRWIFASLSLLVLLTLSACQNKSKSSDTYEKIKASKTITWGVKADTRLFGIMNIKTSQLEGFEIDLAKELSKKMLSKNVKVNLVQTTAKTKIPLLRNGSVDALLSTMTITEERKKIVDFSTPYFNAGQAILVPKNSKIRNVYDLNKNGITVLAVKGTTAVANIRKFAPKASVSEYDDYGQAFSALKAGQGQALTSDNGILAGIAAENPGFKIVGGTFTSEPYGVAVRKGDTKLRKKINQALVELKADGTYQKLLKKWFSGIPGFSIKEASR</sequence>
<dbReference type="InterPro" id="IPR001638">
    <property type="entry name" value="Solute-binding_3/MltF_N"/>
</dbReference>
<keyword evidence="3 4" id="KW-0732">Signal</keyword>
<proteinExistence type="inferred from homology"/>
<feature type="signal peptide" evidence="4">
    <location>
        <begin position="1"/>
        <end position="22"/>
    </location>
</feature>
<dbReference type="GO" id="GO:0006865">
    <property type="term" value="P:amino acid transport"/>
    <property type="evidence" value="ECO:0007669"/>
    <property type="project" value="TreeGrafter"/>
</dbReference>
<dbReference type="AlphaFoldDB" id="A0A0R1SCQ6"/>
<dbReference type="STRING" id="1122152.GCA_000425905_00628"/>
<keyword evidence="2" id="KW-0813">Transport</keyword>
<feature type="domain" description="Solute-binding protein family 3/N-terminal" evidence="5">
    <location>
        <begin position="41"/>
        <end position="265"/>
    </location>
</feature>
<accession>A0A0R1SCQ6</accession>
<keyword evidence="8" id="KW-1185">Reference proteome</keyword>
<dbReference type="Proteomes" id="UP000051931">
    <property type="component" value="Unassembled WGS sequence"/>
</dbReference>
<dbReference type="EMBL" id="AZFB01000001">
    <property type="protein sequence ID" value="KRL63811.1"/>
    <property type="molecule type" value="Genomic_DNA"/>
</dbReference>
<comment type="similarity">
    <text evidence="1">Belongs to the bacterial solute-binding protein 3 family.</text>
</comment>
<feature type="domain" description="Ionotropic glutamate receptor C-terminal" evidence="6">
    <location>
        <begin position="41"/>
        <end position="264"/>
    </location>
</feature>
<dbReference type="InterPro" id="IPR001320">
    <property type="entry name" value="Iontro_rcpt_C"/>
</dbReference>
<dbReference type="PROSITE" id="PS51257">
    <property type="entry name" value="PROKAR_LIPOPROTEIN"/>
    <property type="match status" value="1"/>
</dbReference>
<evidence type="ECO:0000256" key="1">
    <source>
        <dbReference type="ARBA" id="ARBA00010333"/>
    </source>
</evidence>
<dbReference type="SMART" id="SM00062">
    <property type="entry name" value="PBPb"/>
    <property type="match status" value="1"/>
</dbReference>
<evidence type="ECO:0000259" key="6">
    <source>
        <dbReference type="SMART" id="SM00079"/>
    </source>
</evidence>
<evidence type="ECO:0000256" key="4">
    <source>
        <dbReference type="SAM" id="SignalP"/>
    </source>
</evidence>
<evidence type="ECO:0000256" key="2">
    <source>
        <dbReference type="ARBA" id="ARBA00022448"/>
    </source>
</evidence>
<dbReference type="PANTHER" id="PTHR30085">
    <property type="entry name" value="AMINO ACID ABC TRANSPORTER PERMEASE"/>
    <property type="match status" value="1"/>
</dbReference>
<organism evidence="7 8">
    <name type="scientific">Lactobacillus psittaci DSM 15354</name>
    <dbReference type="NCBI Taxonomy" id="1122152"/>
    <lineage>
        <taxon>Bacteria</taxon>
        <taxon>Bacillati</taxon>
        <taxon>Bacillota</taxon>
        <taxon>Bacilli</taxon>
        <taxon>Lactobacillales</taxon>
        <taxon>Lactobacillaceae</taxon>
        <taxon>Lactobacillus</taxon>
    </lineage>
</organism>
<gene>
    <name evidence="7" type="ORF">FC23_GL000058</name>
</gene>
<dbReference type="Gene3D" id="3.40.190.10">
    <property type="entry name" value="Periplasmic binding protein-like II"/>
    <property type="match status" value="2"/>
</dbReference>
<evidence type="ECO:0000256" key="3">
    <source>
        <dbReference type="ARBA" id="ARBA00022729"/>
    </source>
</evidence>
<dbReference type="PANTHER" id="PTHR30085:SF6">
    <property type="entry name" value="ABC TRANSPORTER GLUTAMINE-BINDING PROTEIN GLNH"/>
    <property type="match status" value="1"/>
</dbReference>
<name>A0A0R1SCQ6_9LACO</name>
<protein>
    <submittedName>
        <fullName evidence="7">Glutamine-binding protein</fullName>
    </submittedName>
</protein>
<dbReference type="eggNOG" id="COG0834">
    <property type="taxonomic scope" value="Bacteria"/>
</dbReference>
<dbReference type="GO" id="GO:0016020">
    <property type="term" value="C:membrane"/>
    <property type="evidence" value="ECO:0007669"/>
    <property type="project" value="InterPro"/>
</dbReference>
<comment type="caution">
    <text evidence="7">The sequence shown here is derived from an EMBL/GenBank/DDBJ whole genome shotgun (WGS) entry which is preliminary data.</text>
</comment>
<dbReference type="RefSeq" id="WP_027824817.1">
    <property type="nucleotide sequence ID" value="NZ_AUEI01000004.1"/>
</dbReference>
<dbReference type="GO" id="GO:0005576">
    <property type="term" value="C:extracellular region"/>
    <property type="evidence" value="ECO:0007669"/>
    <property type="project" value="TreeGrafter"/>
</dbReference>
<evidence type="ECO:0000313" key="7">
    <source>
        <dbReference type="EMBL" id="KRL63811.1"/>
    </source>
</evidence>
<dbReference type="PATRIC" id="fig|1122152.4.peg.58"/>
<feature type="chain" id="PRO_5039639206" evidence="4">
    <location>
        <begin position="23"/>
        <end position="275"/>
    </location>
</feature>
<dbReference type="GO" id="GO:0030288">
    <property type="term" value="C:outer membrane-bounded periplasmic space"/>
    <property type="evidence" value="ECO:0007669"/>
    <property type="project" value="TreeGrafter"/>
</dbReference>
<dbReference type="SMART" id="SM00079">
    <property type="entry name" value="PBPe"/>
    <property type="match status" value="1"/>
</dbReference>
<dbReference type="GO" id="GO:0015276">
    <property type="term" value="F:ligand-gated monoatomic ion channel activity"/>
    <property type="evidence" value="ECO:0007669"/>
    <property type="project" value="InterPro"/>
</dbReference>
<dbReference type="SUPFAM" id="SSF53850">
    <property type="entry name" value="Periplasmic binding protein-like II"/>
    <property type="match status" value="1"/>
</dbReference>